<feature type="compositionally biased region" description="Basic and acidic residues" evidence="1">
    <location>
        <begin position="1"/>
        <end position="11"/>
    </location>
</feature>
<proteinExistence type="predicted"/>
<dbReference type="Proteomes" id="UP000054321">
    <property type="component" value="Unassembled WGS sequence"/>
</dbReference>
<sequence length="63" mass="6975">MTNARFQREQAADGTSLSKKVLPHRYSSPFTLSGSPRSKKFNATLIPKGTVHAGLARSFIERQ</sequence>
<dbReference type="InParanoid" id="A0A0C3H9N5"/>
<dbReference type="EMBL" id="KN832872">
    <property type="protein sequence ID" value="KIN04966.1"/>
    <property type="molecule type" value="Genomic_DNA"/>
</dbReference>
<reference evidence="2 3" key="1">
    <citation type="submission" date="2014-04" db="EMBL/GenBank/DDBJ databases">
        <authorList>
            <consortium name="DOE Joint Genome Institute"/>
            <person name="Kuo A."/>
            <person name="Martino E."/>
            <person name="Perotto S."/>
            <person name="Kohler A."/>
            <person name="Nagy L.G."/>
            <person name="Floudas D."/>
            <person name="Copeland A."/>
            <person name="Barry K.W."/>
            <person name="Cichocki N."/>
            <person name="Veneault-Fourrey C."/>
            <person name="LaButti K."/>
            <person name="Lindquist E.A."/>
            <person name="Lipzen A."/>
            <person name="Lundell T."/>
            <person name="Morin E."/>
            <person name="Murat C."/>
            <person name="Sun H."/>
            <person name="Tunlid A."/>
            <person name="Henrissat B."/>
            <person name="Grigoriev I.V."/>
            <person name="Hibbett D.S."/>
            <person name="Martin F."/>
            <person name="Nordberg H.P."/>
            <person name="Cantor M.N."/>
            <person name="Hua S.X."/>
        </authorList>
    </citation>
    <scope>NUCLEOTIDE SEQUENCE [LARGE SCALE GENOMIC DNA]</scope>
    <source>
        <strain evidence="2 3">Zn</strain>
    </source>
</reference>
<reference evidence="3" key="2">
    <citation type="submission" date="2015-01" db="EMBL/GenBank/DDBJ databases">
        <title>Evolutionary Origins and Diversification of the Mycorrhizal Mutualists.</title>
        <authorList>
            <consortium name="DOE Joint Genome Institute"/>
            <consortium name="Mycorrhizal Genomics Consortium"/>
            <person name="Kohler A."/>
            <person name="Kuo A."/>
            <person name="Nagy L.G."/>
            <person name="Floudas D."/>
            <person name="Copeland A."/>
            <person name="Barry K.W."/>
            <person name="Cichocki N."/>
            <person name="Veneault-Fourrey C."/>
            <person name="LaButti K."/>
            <person name="Lindquist E.A."/>
            <person name="Lipzen A."/>
            <person name="Lundell T."/>
            <person name="Morin E."/>
            <person name="Murat C."/>
            <person name="Riley R."/>
            <person name="Ohm R."/>
            <person name="Sun H."/>
            <person name="Tunlid A."/>
            <person name="Henrissat B."/>
            <person name="Grigoriev I.V."/>
            <person name="Hibbett D.S."/>
            <person name="Martin F."/>
        </authorList>
    </citation>
    <scope>NUCLEOTIDE SEQUENCE [LARGE SCALE GENOMIC DNA]</scope>
    <source>
        <strain evidence="3">Zn</strain>
    </source>
</reference>
<dbReference type="HOGENOM" id="CLU_2886382_0_0_1"/>
<name>A0A0C3H9N5_OIDMZ</name>
<dbReference type="AlphaFoldDB" id="A0A0C3H9N5"/>
<organism evidence="2 3">
    <name type="scientific">Oidiodendron maius (strain Zn)</name>
    <dbReference type="NCBI Taxonomy" id="913774"/>
    <lineage>
        <taxon>Eukaryota</taxon>
        <taxon>Fungi</taxon>
        <taxon>Dikarya</taxon>
        <taxon>Ascomycota</taxon>
        <taxon>Pezizomycotina</taxon>
        <taxon>Leotiomycetes</taxon>
        <taxon>Leotiomycetes incertae sedis</taxon>
        <taxon>Myxotrichaceae</taxon>
        <taxon>Oidiodendron</taxon>
    </lineage>
</organism>
<evidence type="ECO:0000256" key="1">
    <source>
        <dbReference type="SAM" id="MobiDB-lite"/>
    </source>
</evidence>
<evidence type="ECO:0000313" key="3">
    <source>
        <dbReference type="Proteomes" id="UP000054321"/>
    </source>
</evidence>
<keyword evidence="3" id="KW-1185">Reference proteome</keyword>
<evidence type="ECO:0000313" key="2">
    <source>
        <dbReference type="EMBL" id="KIN04966.1"/>
    </source>
</evidence>
<protein>
    <submittedName>
        <fullName evidence="2">Uncharacterized protein</fullName>
    </submittedName>
</protein>
<accession>A0A0C3H9N5</accession>
<gene>
    <name evidence="2" type="ORF">OIDMADRAFT_17788</name>
</gene>
<feature type="region of interest" description="Disordered" evidence="1">
    <location>
        <begin position="1"/>
        <end position="20"/>
    </location>
</feature>